<gene>
    <name evidence="1" type="ORF">ANCDUO_02153</name>
</gene>
<proteinExistence type="predicted"/>
<protein>
    <recommendedName>
        <fullName evidence="3">Reverse transcriptase domain-containing protein</fullName>
    </recommendedName>
</protein>
<organism evidence="1 2">
    <name type="scientific">Ancylostoma duodenale</name>
    <dbReference type="NCBI Taxonomy" id="51022"/>
    <lineage>
        <taxon>Eukaryota</taxon>
        <taxon>Metazoa</taxon>
        <taxon>Ecdysozoa</taxon>
        <taxon>Nematoda</taxon>
        <taxon>Chromadorea</taxon>
        <taxon>Rhabditida</taxon>
        <taxon>Rhabditina</taxon>
        <taxon>Rhabditomorpha</taxon>
        <taxon>Strongyloidea</taxon>
        <taxon>Ancylostomatidae</taxon>
        <taxon>Ancylostomatinae</taxon>
        <taxon>Ancylostoma</taxon>
    </lineage>
</organism>
<evidence type="ECO:0008006" key="3">
    <source>
        <dbReference type="Google" id="ProtNLM"/>
    </source>
</evidence>
<accession>A0A0C2DCE3</accession>
<evidence type="ECO:0000313" key="1">
    <source>
        <dbReference type="EMBL" id="KIH67518.1"/>
    </source>
</evidence>
<dbReference type="EMBL" id="KN726667">
    <property type="protein sequence ID" value="KIH67518.1"/>
    <property type="molecule type" value="Genomic_DNA"/>
</dbReference>
<keyword evidence="2" id="KW-1185">Reference proteome</keyword>
<dbReference type="OrthoDB" id="410104at2759"/>
<reference evidence="1 2" key="1">
    <citation type="submission" date="2013-12" db="EMBL/GenBank/DDBJ databases">
        <title>Draft genome of the parsitic nematode Ancylostoma duodenale.</title>
        <authorList>
            <person name="Mitreva M."/>
        </authorList>
    </citation>
    <scope>NUCLEOTIDE SEQUENCE [LARGE SCALE GENOMIC DNA]</scope>
    <source>
        <strain evidence="1 2">Zhejiang</strain>
    </source>
</reference>
<dbReference type="AlphaFoldDB" id="A0A0C2DCE3"/>
<dbReference type="Proteomes" id="UP000054047">
    <property type="component" value="Unassembled WGS sequence"/>
</dbReference>
<sequence length="65" mass="7420">MSELDWEDKGYLIDGKRISKLCLSDDVVLVANITTETEMINELNMAYLKIGLELNMSKTEVMVNH</sequence>
<evidence type="ECO:0000313" key="2">
    <source>
        <dbReference type="Proteomes" id="UP000054047"/>
    </source>
</evidence>
<name>A0A0C2DCE3_9BILA</name>